<dbReference type="PANTHER" id="PTHR30007">
    <property type="entry name" value="PHP DOMAIN PROTEIN"/>
    <property type="match status" value="1"/>
</dbReference>
<feature type="compositionally biased region" description="Basic residues" evidence="1">
    <location>
        <begin position="221"/>
        <end position="230"/>
    </location>
</feature>
<accession>A0A7Y9W4B9</accession>
<organism evidence="3 4">
    <name type="scientific">Paraburkholderia bryophila</name>
    <dbReference type="NCBI Taxonomy" id="420952"/>
    <lineage>
        <taxon>Bacteria</taxon>
        <taxon>Pseudomonadati</taxon>
        <taxon>Pseudomonadota</taxon>
        <taxon>Betaproteobacteria</taxon>
        <taxon>Burkholderiales</taxon>
        <taxon>Burkholderiaceae</taxon>
        <taxon>Paraburkholderia</taxon>
    </lineage>
</organism>
<protein>
    <submittedName>
        <fullName evidence="3">Transposase</fullName>
    </submittedName>
</protein>
<evidence type="ECO:0000313" key="3">
    <source>
        <dbReference type="EMBL" id="NYH14065.1"/>
    </source>
</evidence>
<reference evidence="3 4" key="1">
    <citation type="submission" date="2020-07" db="EMBL/GenBank/DDBJ databases">
        <title>Exploring microbial biodiversity for novel pathways involved in the catabolism of aromatic compounds derived from lignin.</title>
        <authorList>
            <person name="Elkins J."/>
        </authorList>
    </citation>
    <scope>NUCLEOTIDE SEQUENCE [LARGE SCALE GENOMIC DNA]</scope>
    <source>
        <strain evidence="3 4">H2C3B</strain>
    </source>
</reference>
<evidence type="ECO:0000259" key="2">
    <source>
        <dbReference type="Pfam" id="PF01609"/>
    </source>
</evidence>
<dbReference type="AlphaFoldDB" id="A0A7Y9W4B9"/>
<evidence type="ECO:0000313" key="4">
    <source>
        <dbReference type="Proteomes" id="UP000572540"/>
    </source>
</evidence>
<feature type="domain" description="Transposase IS4-like" evidence="2">
    <location>
        <begin position="115"/>
        <end position="272"/>
    </location>
</feature>
<dbReference type="InterPro" id="IPR002559">
    <property type="entry name" value="Transposase_11"/>
</dbReference>
<evidence type="ECO:0000256" key="1">
    <source>
        <dbReference type="SAM" id="MobiDB-lite"/>
    </source>
</evidence>
<sequence length="288" mass="33384">MTGNRRWQAIPTKLSEAQFEEFVLQHLSRGRRGPPPTLSLHKIFNYILQALYMGCQWKMLPINRNAKGLPEIHHTRIYRMMRRWQADGSIDWIFSGTVHLLHQDQLLDLSVIHGDGTTTAAKKGGDNLGYSGHKHFKGCKVVAFCDRHCNIIAPFVTAPGNRNESPLLRNALPRLTDMARAIGADLRGSTVSLDGVYDCRDNRRAIFNRGMTPNIPENPRGRKTPKRGRKQRFDPAIFEERFRTIERVFAWEDKFRRLLQRFERISDVHYALKTLAYSMINLRHHCRN</sequence>
<dbReference type="Pfam" id="PF01609">
    <property type="entry name" value="DDE_Tnp_1"/>
    <property type="match status" value="1"/>
</dbReference>
<comment type="caution">
    <text evidence="3">The sequence shown here is derived from an EMBL/GenBank/DDBJ whole genome shotgun (WGS) entry which is preliminary data.</text>
</comment>
<dbReference type="GO" id="GO:0006313">
    <property type="term" value="P:DNA transposition"/>
    <property type="evidence" value="ECO:0007669"/>
    <property type="project" value="InterPro"/>
</dbReference>
<gene>
    <name evidence="3" type="ORF">GGD41_001293</name>
</gene>
<dbReference type="GO" id="GO:0003677">
    <property type="term" value="F:DNA binding"/>
    <property type="evidence" value="ECO:0007669"/>
    <property type="project" value="InterPro"/>
</dbReference>
<name>A0A7Y9W4B9_9BURK</name>
<feature type="region of interest" description="Disordered" evidence="1">
    <location>
        <begin position="209"/>
        <end position="230"/>
    </location>
</feature>
<dbReference type="GO" id="GO:0004803">
    <property type="term" value="F:transposase activity"/>
    <property type="evidence" value="ECO:0007669"/>
    <property type="project" value="InterPro"/>
</dbReference>
<dbReference type="Proteomes" id="UP000572540">
    <property type="component" value="Unassembled WGS sequence"/>
</dbReference>
<dbReference type="RefSeq" id="WP_179709248.1">
    <property type="nucleotide sequence ID" value="NZ_JACCAU010000001.1"/>
</dbReference>
<dbReference type="PANTHER" id="PTHR30007:SF0">
    <property type="entry name" value="TRANSPOSASE"/>
    <property type="match status" value="1"/>
</dbReference>
<proteinExistence type="predicted"/>
<dbReference type="EMBL" id="JACCAU010000001">
    <property type="protein sequence ID" value="NYH14065.1"/>
    <property type="molecule type" value="Genomic_DNA"/>
</dbReference>